<dbReference type="InterPro" id="IPR001254">
    <property type="entry name" value="Trypsin_dom"/>
</dbReference>
<dbReference type="Proteomes" id="UP000719412">
    <property type="component" value="Unassembled WGS sequence"/>
</dbReference>
<keyword evidence="1" id="KW-1015">Disulfide bond</keyword>
<feature type="signal peptide" evidence="2">
    <location>
        <begin position="1"/>
        <end position="16"/>
    </location>
</feature>
<dbReference type="InterPro" id="IPR043504">
    <property type="entry name" value="Peptidase_S1_PA_chymotrypsin"/>
</dbReference>
<dbReference type="Pfam" id="PF00089">
    <property type="entry name" value="Trypsin"/>
    <property type="match status" value="1"/>
</dbReference>
<keyword evidence="6" id="KW-1185">Reference proteome</keyword>
<protein>
    <recommendedName>
        <fullName evidence="3">Peptidase S1 domain-containing protein</fullName>
    </recommendedName>
</protein>
<keyword evidence="2" id="KW-0732">Signal</keyword>
<organism evidence="5 6">
    <name type="scientific">Tenebrio molitor</name>
    <name type="common">Yellow mealworm beetle</name>
    <dbReference type="NCBI Taxonomy" id="7067"/>
    <lineage>
        <taxon>Eukaryota</taxon>
        <taxon>Metazoa</taxon>
        <taxon>Ecdysozoa</taxon>
        <taxon>Arthropoda</taxon>
        <taxon>Hexapoda</taxon>
        <taxon>Insecta</taxon>
        <taxon>Pterygota</taxon>
        <taxon>Neoptera</taxon>
        <taxon>Endopterygota</taxon>
        <taxon>Coleoptera</taxon>
        <taxon>Polyphaga</taxon>
        <taxon>Cucujiformia</taxon>
        <taxon>Tenebrionidae</taxon>
        <taxon>Tenebrio</taxon>
    </lineage>
</organism>
<dbReference type="GO" id="GO:0004252">
    <property type="term" value="F:serine-type endopeptidase activity"/>
    <property type="evidence" value="ECO:0007669"/>
    <property type="project" value="InterPro"/>
</dbReference>
<dbReference type="AlphaFoldDB" id="A0A8J6H4N0"/>
<feature type="domain" description="Peptidase S1" evidence="3">
    <location>
        <begin position="24"/>
        <end position="254"/>
    </location>
</feature>
<dbReference type="SMART" id="SM00020">
    <property type="entry name" value="Tryp_SPc"/>
    <property type="match status" value="1"/>
</dbReference>
<dbReference type="EMBL" id="JABDTM020029386">
    <property type="protein sequence ID" value="KAH0808033.1"/>
    <property type="molecule type" value="Genomic_DNA"/>
</dbReference>
<dbReference type="InterPro" id="IPR009003">
    <property type="entry name" value="Peptidase_S1_PA"/>
</dbReference>
<feature type="chain" id="PRO_5035391867" description="Peptidase S1 domain-containing protein" evidence="2">
    <location>
        <begin position="17"/>
        <end position="255"/>
    </location>
</feature>
<name>A0A8J6H4N0_TENMO</name>
<dbReference type="EMBL" id="JABDTM020029389">
    <property type="protein sequence ID" value="KAH0808032.1"/>
    <property type="molecule type" value="Genomic_DNA"/>
</dbReference>
<dbReference type="PANTHER" id="PTHR24260">
    <property type="match status" value="1"/>
</dbReference>
<reference evidence="5" key="2">
    <citation type="submission" date="2021-08" db="EMBL/GenBank/DDBJ databases">
        <authorList>
            <person name="Eriksson T."/>
        </authorList>
    </citation>
    <scope>NUCLEOTIDE SEQUENCE</scope>
    <source>
        <strain evidence="5">Stoneville</strain>
        <tissue evidence="5">Whole head</tissue>
    </source>
</reference>
<dbReference type="InterPro" id="IPR051333">
    <property type="entry name" value="CLIP_Serine_Protease"/>
</dbReference>
<evidence type="ECO:0000256" key="2">
    <source>
        <dbReference type="SAM" id="SignalP"/>
    </source>
</evidence>
<sequence length="255" mass="27206">MKFFALLLVVFSSVLATPNHGGRIVGGQTARGGQFPFVAAIYITTSTGTYFCGGSLINNQWILTAAQCVDGGVTFRILLGSNTLEGTDANRVTLATATSVLHPSYDPETLENDIALIKLRLPIEFNQYIGAISLPSSFTPDYTSVTALGWGQIDDYNTGLSNELTWVSVATISNDECQLTYGAQITYNMMCAAGNYNEGICNGDMGGALIQTVGGTAVHVGVASFRSHNGCETTDPSGYVRTIPYVEWIRSVIEA</sequence>
<proteinExistence type="predicted"/>
<comment type="caution">
    <text evidence="5">The sequence shown here is derived from an EMBL/GenBank/DDBJ whole genome shotgun (WGS) entry which is preliminary data.</text>
</comment>
<dbReference type="GO" id="GO:0006508">
    <property type="term" value="P:proteolysis"/>
    <property type="evidence" value="ECO:0007669"/>
    <property type="project" value="InterPro"/>
</dbReference>
<reference evidence="5" key="1">
    <citation type="journal article" date="2020" name="J Insects Food Feed">
        <title>The yellow mealworm (Tenebrio molitor) genome: a resource for the emerging insects as food and feed industry.</title>
        <authorList>
            <person name="Eriksson T."/>
            <person name="Andere A."/>
            <person name="Kelstrup H."/>
            <person name="Emery V."/>
            <person name="Picard C."/>
        </authorList>
    </citation>
    <scope>NUCLEOTIDE SEQUENCE</scope>
    <source>
        <strain evidence="5">Stoneville</strain>
        <tissue evidence="5">Whole head</tissue>
    </source>
</reference>
<evidence type="ECO:0000313" key="5">
    <source>
        <dbReference type="EMBL" id="KAH0808033.1"/>
    </source>
</evidence>
<dbReference type="PROSITE" id="PS50240">
    <property type="entry name" value="TRYPSIN_DOM"/>
    <property type="match status" value="1"/>
</dbReference>
<dbReference type="PANTHER" id="PTHR24260:SF136">
    <property type="entry name" value="GH08193P-RELATED"/>
    <property type="match status" value="1"/>
</dbReference>
<evidence type="ECO:0000313" key="4">
    <source>
        <dbReference type="EMBL" id="KAH0808032.1"/>
    </source>
</evidence>
<dbReference type="SUPFAM" id="SSF50494">
    <property type="entry name" value="Trypsin-like serine proteases"/>
    <property type="match status" value="1"/>
</dbReference>
<accession>A0A8J6H4N0</accession>
<gene>
    <name evidence="5" type="ORF">GEV33_014758</name>
    <name evidence="4" type="ORF">GEV33_014759</name>
</gene>
<evidence type="ECO:0000313" key="6">
    <source>
        <dbReference type="Proteomes" id="UP000719412"/>
    </source>
</evidence>
<evidence type="ECO:0000259" key="3">
    <source>
        <dbReference type="PROSITE" id="PS50240"/>
    </source>
</evidence>
<dbReference type="PRINTS" id="PR00722">
    <property type="entry name" value="CHYMOTRYPSIN"/>
</dbReference>
<evidence type="ECO:0000256" key="1">
    <source>
        <dbReference type="ARBA" id="ARBA00023157"/>
    </source>
</evidence>
<dbReference type="Gene3D" id="2.40.10.10">
    <property type="entry name" value="Trypsin-like serine proteases"/>
    <property type="match status" value="1"/>
</dbReference>
<dbReference type="InterPro" id="IPR001314">
    <property type="entry name" value="Peptidase_S1A"/>
</dbReference>
<dbReference type="FunFam" id="2.40.10.10:FF:000166">
    <property type="entry name" value="Trypsin"/>
    <property type="match status" value="1"/>
</dbReference>
<dbReference type="CDD" id="cd00190">
    <property type="entry name" value="Tryp_SPc"/>
    <property type="match status" value="1"/>
</dbReference>